<keyword evidence="3" id="KW-1185">Reference proteome</keyword>
<dbReference type="AlphaFoldDB" id="A0AAV4IJ25"/>
<name>A0AAV4IJ25_9GAST</name>
<proteinExistence type="predicted"/>
<comment type="caution">
    <text evidence="2">The sequence shown here is derived from an EMBL/GenBank/DDBJ whole genome shotgun (WGS) entry which is preliminary data.</text>
</comment>
<evidence type="ECO:0000256" key="1">
    <source>
        <dbReference type="SAM" id="Coils"/>
    </source>
</evidence>
<reference evidence="2 3" key="1">
    <citation type="journal article" date="2021" name="Elife">
        <title>Chloroplast acquisition without the gene transfer in kleptoplastic sea slugs, Plakobranchus ocellatus.</title>
        <authorList>
            <person name="Maeda T."/>
            <person name="Takahashi S."/>
            <person name="Yoshida T."/>
            <person name="Shimamura S."/>
            <person name="Takaki Y."/>
            <person name="Nagai Y."/>
            <person name="Toyoda A."/>
            <person name="Suzuki Y."/>
            <person name="Arimoto A."/>
            <person name="Ishii H."/>
            <person name="Satoh N."/>
            <person name="Nishiyama T."/>
            <person name="Hasebe M."/>
            <person name="Maruyama T."/>
            <person name="Minagawa J."/>
            <person name="Obokata J."/>
            <person name="Shigenobu S."/>
        </authorList>
    </citation>
    <scope>NUCLEOTIDE SEQUENCE [LARGE SCALE GENOMIC DNA]</scope>
</reference>
<dbReference type="Proteomes" id="UP000762676">
    <property type="component" value="Unassembled WGS sequence"/>
</dbReference>
<gene>
    <name evidence="2" type="ORF">ElyMa_006628600</name>
</gene>
<keyword evidence="1" id="KW-0175">Coiled coil</keyword>
<accession>A0AAV4IJ25</accession>
<organism evidence="2 3">
    <name type="scientific">Elysia marginata</name>
    <dbReference type="NCBI Taxonomy" id="1093978"/>
    <lineage>
        <taxon>Eukaryota</taxon>
        <taxon>Metazoa</taxon>
        <taxon>Spiralia</taxon>
        <taxon>Lophotrochozoa</taxon>
        <taxon>Mollusca</taxon>
        <taxon>Gastropoda</taxon>
        <taxon>Heterobranchia</taxon>
        <taxon>Euthyneura</taxon>
        <taxon>Panpulmonata</taxon>
        <taxon>Sacoglossa</taxon>
        <taxon>Placobranchoidea</taxon>
        <taxon>Plakobranchidae</taxon>
        <taxon>Elysia</taxon>
    </lineage>
</organism>
<sequence length="90" mass="10768">MEIAQDRMEIAQDRMEIAQDRMEIAQDRMEIAQDRMEIAQDRMAWRTFWWRPVLPGELRGEEKETLTCQARHRSLNFVVDSRISTVKNTT</sequence>
<protein>
    <submittedName>
        <fullName evidence="2">Uncharacterized protein</fullName>
    </submittedName>
</protein>
<feature type="coiled-coil region" evidence="1">
    <location>
        <begin position="1"/>
        <end position="42"/>
    </location>
</feature>
<evidence type="ECO:0000313" key="3">
    <source>
        <dbReference type="Proteomes" id="UP000762676"/>
    </source>
</evidence>
<dbReference type="EMBL" id="BMAT01013298">
    <property type="protein sequence ID" value="GFS09688.1"/>
    <property type="molecule type" value="Genomic_DNA"/>
</dbReference>
<evidence type="ECO:0000313" key="2">
    <source>
        <dbReference type="EMBL" id="GFS09688.1"/>
    </source>
</evidence>